<dbReference type="SUPFAM" id="SSF48264">
    <property type="entry name" value="Cytochrome P450"/>
    <property type="match status" value="1"/>
</dbReference>
<name>A0A8H6XJ26_9AGAR</name>
<evidence type="ECO:0000256" key="7">
    <source>
        <dbReference type="ARBA" id="ARBA00022723"/>
    </source>
</evidence>
<dbReference type="PANTHER" id="PTHR24305:SF166">
    <property type="entry name" value="CYTOCHROME P450 12A4, MITOCHONDRIAL-RELATED"/>
    <property type="match status" value="1"/>
</dbReference>
<keyword evidence="6 14" id="KW-0812">Transmembrane</keyword>
<comment type="pathway">
    <text evidence="3">Secondary metabolite biosynthesis; terpenoid biosynthesis.</text>
</comment>
<dbReference type="PRINTS" id="PR00465">
    <property type="entry name" value="EP450IV"/>
</dbReference>
<dbReference type="AlphaFoldDB" id="A0A8H6XJ26"/>
<gene>
    <name evidence="15" type="ORF">MVEN_01870900</name>
</gene>
<dbReference type="OrthoDB" id="1470350at2759"/>
<accession>A0A8H6XJ26</accession>
<protein>
    <recommendedName>
        <fullName evidence="17">Cytochrome P450</fullName>
    </recommendedName>
</protein>
<keyword evidence="8 14" id="KW-1133">Transmembrane helix</keyword>
<keyword evidence="16" id="KW-1185">Reference proteome</keyword>
<dbReference type="PRINTS" id="PR00385">
    <property type="entry name" value="P450"/>
</dbReference>
<dbReference type="InterPro" id="IPR002403">
    <property type="entry name" value="Cyt_P450_E_grp-IV"/>
</dbReference>
<keyword evidence="5 13" id="KW-0349">Heme</keyword>
<dbReference type="PANTHER" id="PTHR24305">
    <property type="entry name" value="CYTOCHROME P450"/>
    <property type="match status" value="1"/>
</dbReference>
<evidence type="ECO:0000256" key="13">
    <source>
        <dbReference type="PIRSR" id="PIRSR602403-1"/>
    </source>
</evidence>
<dbReference type="GO" id="GO:0016020">
    <property type="term" value="C:membrane"/>
    <property type="evidence" value="ECO:0007669"/>
    <property type="project" value="UniProtKB-SubCell"/>
</dbReference>
<evidence type="ECO:0000256" key="9">
    <source>
        <dbReference type="ARBA" id="ARBA00023002"/>
    </source>
</evidence>
<dbReference type="GO" id="GO:0005506">
    <property type="term" value="F:iron ion binding"/>
    <property type="evidence" value="ECO:0007669"/>
    <property type="project" value="InterPro"/>
</dbReference>
<comment type="similarity">
    <text evidence="4">Belongs to the cytochrome P450 family.</text>
</comment>
<evidence type="ECO:0000256" key="12">
    <source>
        <dbReference type="ARBA" id="ARBA00023136"/>
    </source>
</evidence>
<comment type="cofactor">
    <cofactor evidence="1 13">
        <name>heme</name>
        <dbReference type="ChEBI" id="CHEBI:30413"/>
    </cofactor>
</comment>
<dbReference type="GO" id="GO:0020037">
    <property type="term" value="F:heme binding"/>
    <property type="evidence" value="ECO:0007669"/>
    <property type="project" value="InterPro"/>
</dbReference>
<keyword evidence="10 13" id="KW-0408">Iron</keyword>
<keyword evidence="9" id="KW-0560">Oxidoreductase</keyword>
<evidence type="ECO:0000256" key="11">
    <source>
        <dbReference type="ARBA" id="ARBA00023033"/>
    </source>
</evidence>
<evidence type="ECO:0000313" key="16">
    <source>
        <dbReference type="Proteomes" id="UP000620124"/>
    </source>
</evidence>
<feature type="binding site" description="axial binding residue" evidence="13">
    <location>
        <position position="479"/>
    </location>
    <ligand>
        <name>heme</name>
        <dbReference type="ChEBI" id="CHEBI:30413"/>
    </ligand>
    <ligandPart>
        <name>Fe</name>
        <dbReference type="ChEBI" id="CHEBI:18248"/>
    </ligandPart>
</feature>
<evidence type="ECO:0000256" key="2">
    <source>
        <dbReference type="ARBA" id="ARBA00004370"/>
    </source>
</evidence>
<evidence type="ECO:0000256" key="10">
    <source>
        <dbReference type="ARBA" id="ARBA00023004"/>
    </source>
</evidence>
<evidence type="ECO:0000256" key="3">
    <source>
        <dbReference type="ARBA" id="ARBA00004721"/>
    </source>
</evidence>
<comment type="subcellular location">
    <subcellularLocation>
        <location evidence="2">Membrane</location>
    </subcellularLocation>
</comment>
<dbReference type="GO" id="GO:0004497">
    <property type="term" value="F:monooxygenase activity"/>
    <property type="evidence" value="ECO:0007669"/>
    <property type="project" value="UniProtKB-KW"/>
</dbReference>
<dbReference type="InterPro" id="IPR036396">
    <property type="entry name" value="Cyt_P450_sf"/>
</dbReference>
<dbReference type="EMBL" id="JACAZI010000018">
    <property type="protein sequence ID" value="KAF7341344.1"/>
    <property type="molecule type" value="Genomic_DNA"/>
</dbReference>
<proteinExistence type="inferred from homology"/>
<organism evidence="15 16">
    <name type="scientific">Mycena venus</name>
    <dbReference type="NCBI Taxonomy" id="2733690"/>
    <lineage>
        <taxon>Eukaryota</taxon>
        <taxon>Fungi</taxon>
        <taxon>Dikarya</taxon>
        <taxon>Basidiomycota</taxon>
        <taxon>Agaricomycotina</taxon>
        <taxon>Agaricomycetes</taxon>
        <taxon>Agaricomycetidae</taxon>
        <taxon>Agaricales</taxon>
        <taxon>Marasmiineae</taxon>
        <taxon>Mycenaceae</taxon>
        <taxon>Mycena</taxon>
    </lineage>
</organism>
<evidence type="ECO:0000256" key="5">
    <source>
        <dbReference type="ARBA" id="ARBA00022617"/>
    </source>
</evidence>
<dbReference type="GO" id="GO:0016705">
    <property type="term" value="F:oxidoreductase activity, acting on paired donors, with incorporation or reduction of molecular oxygen"/>
    <property type="evidence" value="ECO:0007669"/>
    <property type="project" value="InterPro"/>
</dbReference>
<evidence type="ECO:0000256" key="4">
    <source>
        <dbReference type="ARBA" id="ARBA00010617"/>
    </source>
</evidence>
<feature type="transmembrane region" description="Helical" evidence="14">
    <location>
        <begin position="6"/>
        <end position="26"/>
    </location>
</feature>
<keyword evidence="11" id="KW-0503">Monooxygenase</keyword>
<evidence type="ECO:0000256" key="8">
    <source>
        <dbReference type="ARBA" id="ARBA00022989"/>
    </source>
</evidence>
<evidence type="ECO:0000313" key="15">
    <source>
        <dbReference type="EMBL" id="KAF7341344.1"/>
    </source>
</evidence>
<evidence type="ECO:0000256" key="14">
    <source>
        <dbReference type="SAM" id="Phobius"/>
    </source>
</evidence>
<evidence type="ECO:0000256" key="1">
    <source>
        <dbReference type="ARBA" id="ARBA00001971"/>
    </source>
</evidence>
<keyword evidence="12 14" id="KW-0472">Membrane</keyword>
<dbReference type="Proteomes" id="UP000620124">
    <property type="component" value="Unassembled WGS sequence"/>
</dbReference>
<keyword evidence="7 13" id="KW-0479">Metal-binding</keyword>
<dbReference type="Pfam" id="PF00067">
    <property type="entry name" value="p450"/>
    <property type="match status" value="1"/>
</dbReference>
<dbReference type="Gene3D" id="1.10.630.10">
    <property type="entry name" value="Cytochrome P450"/>
    <property type="match status" value="1"/>
</dbReference>
<comment type="caution">
    <text evidence="15">The sequence shown here is derived from an EMBL/GenBank/DDBJ whole genome shotgun (WGS) entry which is preliminary data.</text>
</comment>
<evidence type="ECO:0000256" key="6">
    <source>
        <dbReference type="ARBA" id="ARBA00022692"/>
    </source>
</evidence>
<evidence type="ECO:0008006" key="17">
    <source>
        <dbReference type="Google" id="ProtNLM"/>
    </source>
</evidence>
<dbReference type="InterPro" id="IPR050121">
    <property type="entry name" value="Cytochrome_P450_monoxygenase"/>
</dbReference>
<dbReference type="InterPro" id="IPR001128">
    <property type="entry name" value="Cyt_P450"/>
</dbReference>
<sequence>MDPSLLVPVFATLLFYVLFHLGRMVYNELTSPIRHFPGPKNHSWIVGNFFDMTDEASAITRWREEFGPHFQFRGLLNKRMLYTSDTKAIEHIVTNTNLYGKGPVAVWSLKSLFGNGEISSLLSHRISNVRRRLNPAFGTAQIRRLTEIFVERSLQLRDVWSREITKSAATGDRKDSARIEITAWVRRVTLDMIGHAGFNYQFNALEPREKPSELSQAFTDLFHSPNARIRFAFRGAQAMIPPLRFLPLPGQKVVKNAKAKMYDISHELLLDAKAAVKAAGGDKDFSSRRDLFSLLLKANMAADVPGKSRLSDEEVIAQIPTFLVAGHETTSTAITWALYALSQNQSAQNKLREELMTVSTDNPTLEELNALPYLENVVRETLRVHTPVVSVRREAMVDDVLPLSIPYTDPTGVVHDSLSITKGQEIYLPLLAVNTDKALWGEDAAEFKPERWDHVPEAVKAIPSVWSHLMTFFAGPHNCIGFRFSVAEQKALLFTLIRAFEFELAIPASEIGSTGTLQRPFLLAERDKGDQMPLIVRLCSRA</sequence>
<reference evidence="15" key="1">
    <citation type="submission" date="2020-05" db="EMBL/GenBank/DDBJ databases">
        <title>Mycena genomes resolve the evolution of fungal bioluminescence.</title>
        <authorList>
            <person name="Tsai I.J."/>
        </authorList>
    </citation>
    <scope>NUCLEOTIDE SEQUENCE</scope>
    <source>
        <strain evidence="15">CCC161011</strain>
    </source>
</reference>